<sequence length="125" mass="13423">MNTVSQVFALIAAAVHVVVWPLESFLYGRASVRVLLTGSTADAPEVRLWRFNVGFYNLFLALGLIAGFVALRLGHVTTGRSLIVYICLFMIGGGITLFVSAPKLWRGSLGQAVPPVVVLVADLAH</sequence>
<organism evidence="2 3">
    <name type="scientific">Streptomyces albidochromogenes</name>
    <dbReference type="NCBI Taxonomy" id="329524"/>
    <lineage>
        <taxon>Bacteria</taxon>
        <taxon>Bacillati</taxon>
        <taxon>Actinomycetota</taxon>
        <taxon>Actinomycetes</taxon>
        <taxon>Kitasatosporales</taxon>
        <taxon>Streptomycetaceae</taxon>
        <taxon>Streptomyces</taxon>
    </lineage>
</organism>
<feature type="transmembrane region" description="Helical" evidence="1">
    <location>
        <begin position="48"/>
        <end position="70"/>
    </location>
</feature>
<feature type="transmembrane region" description="Helical" evidence="1">
    <location>
        <begin position="7"/>
        <end position="28"/>
    </location>
</feature>
<evidence type="ECO:0000313" key="3">
    <source>
        <dbReference type="Proteomes" id="UP001598448"/>
    </source>
</evidence>
<dbReference type="EMBL" id="JBHXIJ010000026">
    <property type="protein sequence ID" value="MFD5098603.1"/>
    <property type="molecule type" value="Genomic_DNA"/>
</dbReference>
<evidence type="ECO:0000313" key="2">
    <source>
        <dbReference type="EMBL" id="MFD5098603.1"/>
    </source>
</evidence>
<keyword evidence="1" id="KW-0472">Membrane</keyword>
<comment type="caution">
    <text evidence="2">The sequence shown here is derived from an EMBL/GenBank/DDBJ whole genome shotgun (WGS) entry which is preliminary data.</text>
</comment>
<reference evidence="2 3" key="1">
    <citation type="submission" date="2024-09" db="EMBL/GenBank/DDBJ databases">
        <title>The Natural Products Discovery Center: Release of the First 8490 Sequenced Strains for Exploring Actinobacteria Biosynthetic Diversity.</title>
        <authorList>
            <person name="Kalkreuter E."/>
            <person name="Kautsar S.A."/>
            <person name="Yang D."/>
            <person name="Bader C.D."/>
            <person name="Teijaro C.N."/>
            <person name="Fluegel L."/>
            <person name="Davis C.M."/>
            <person name="Simpson J.R."/>
            <person name="Lauterbach L."/>
            <person name="Steele A.D."/>
            <person name="Gui C."/>
            <person name="Meng S."/>
            <person name="Li G."/>
            <person name="Viehrig K."/>
            <person name="Ye F."/>
            <person name="Su P."/>
            <person name="Kiefer A.F."/>
            <person name="Nichols A."/>
            <person name="Cepeda A.J."/>
            <person name="Yan W."/>
            <person name="Fan B."/>
            <person name="Jiang Y."/>
            <person name="Adhikari A."/>
            <person name="Zheng C.-J."/>
            <person name="Schuster L."/>
            <person name="Cowan T.M."/>
            <person name="Smanski M.J."/>
            <person name="Chevrette M.G."/>
            <person name="De Carvalho L.P.S."/>
            <person name="Shen B."/>
        </authorList>
    </citation>
    <scope>NUCLEOTIDE SEQUENCE [LARGE SCALE GENOMIC DNA]</scope>
    <source>
        <strain evidence="2 3">NPDC058348</strain>
    </source>
</reference>
<keyword evidence="1" id="KW-0812">Transmembrane</keyword>
<dbReference type="Pfam" id="PF06993">
    <property type="entry name" value="DUF1304"/>
    <property type="match status" value="1"/>
</dbReference>
<keyword evidence="1" id="KW-1133">Transmembrane helix</keyword>
<gene>
    <name evidence="2" type="ORF">ACFWJN_06440</name>
</gene>
<dbReference type="InterPro" id="IPR009732">
    <property type="entry name" value="DUF1304"/>
</dbReference>
<keyword evidence="3" id="KW-1185">Reference proteome</keyword>
<dbReference type="RefSeq" id="WP_386709819.1">
    <property type="nucleotide sequence ID" value="NZ_JBHXIJ010000026.1"/>
</dbReference>
<dbReference type="Proteomes" id="UP001598448">
    <property type="component" value="Unassembled WGS sequence"/>
</dbReference>
<name>A0ABW6FG13_9ACTN</name>
<evidence type="ECO:0000256" key="1">
    <source>
        <dbReference type="SAM" id="Phobius"/>
    </source>
</evidence>
<proteinExistence type="predicted"/>
<protein>
    <submittedName>
        <fullName evidence="2">DUF1304 domain-containing protein</fullName>
    </submittedName>
</protein>
<accession>A0ABW6FG13</accession>
<feature type="transmembrane region" description="Helical" evidence="1">
    <location>
        <begin position="82"/>
        <end position="101"/>
    </location>
</feature>